<feature type="non-terminal residue" evidence="8">
    <location>
        <position position="1"/>
    </location>
</feature>
<dbReference type="GO" id="GO:0039694">
    <property type="term" value="P:viral RNA genome replication"/>
    <property type="evidence" value="ECO:0007669"/>
    <property type="project" value="InterPro"/>
</dbReference>
<organism evidence="8">
    <name type="scientific">Manhattan parechovirus</name>
    <dbReference type="NCBI Taxonomy" id="1562051"/>
    <lineage>
        <taxon>Viruses</taxon>
        <taxon>Riboviria</taxon>
        <taxon>Orthornavirae</taxon>
        <taxon>Pisuviricota</taxon>
        <taxon>Pisoniviricetes</taxon>
        <taxon>Picornavirales</taxon>
        <taxon>Picornaviridae</taxon>
        <taxon>Paavivirinae</taxon>
        <taxon>Parechovirus</taxon>
    </lineage>
</organism>
<dbReference type="Pfam" id="PF00680">
    <property type="entry name" value="RdRP_1"/>
    <property type="match status" value="1"/>
</dbReference>
<dbReference type="GO" id="GO:0000166">
    <property type="term" value="F:nucleotide binding"/>
    <property type="evidence" value="ECO:0007669"/>
    <property type="project" value="UniProtKB-KW"/>
</dbReference>
<dbReference type="InterPro" id="IPR007094">
    <property type="entry name" value="RNA-dir_pol_PSvirus"/>
</dbReference>
<keyword evidence="1" id="KW-0696">RNA-directed RNA polymerase</keyword>
<keyword evidence="2" id="KW-0808">Transferase</keyword>
<dbReference type="GO" id="GO:0003968">
    <property type="term" value="F:RNA-directed RNA polymerase activity"/>
    <property type="evidence" value="ECO:0007669"/>
    <property type="project" value="UniProtKB-KW"/>
</dbReference>
<reference evidence="8" key="1">
    <citation type="journal article" date="2014" name="MBio">
        <title>Detection of Zoonotic Pathogens and Characterization of Novel Viruses Carried by Commensal Rattus norvegicus in New York City.</title>
        <authorList>
            <person name="Firth C."/>
            <person name="Bhat M."/>
            <person name="Firth M.A."/>
            <person name="Williams S.H."/>
            <person name="Frye M.J."/>
            <person name="Simmonds P."/>
            <person name="Conte J.M."/>
            <person name="Ng J."/>
            <person name="Garcia J."/>
            <person name="Bhuva N.P."/>
            <person name="Lee B."/>
            <person name="Che X."/>
            <person name="Quan P.L."/>
            <person name="Lipkin W.I."/>
        </authorList>
    </citation>
    <scope>NUCLEOTIDE SEQUENCE</scope>
    <source>
        <strain evidence="8">MPeV/NYC-A11</strain>
    </source>
</reference>
<protein>
    <submittedName>
        <fullName evidence="8">Polyprotein</fullName>
    </submittedName>
</protein>
<sequence length="307" mass="35093">PSEHALDLSTSPGMKYTAQGLRKNMLVDREKAFIHPVLRRDVEQMFKNIANSEVYFYSHLKDELRPVEKIMAGKTRCIEASDFDYTVVHRMVFGKLYEKIYNLHPLTLGLAVGMDPWVDWDSMVDGLFPYNYDFDFSRFDGSLSRQLMEFGAQLLCLCIEDGDFGYQLLMKTIVSRHIVLDEEWLVNGGMPSGSPCTTVLNSVCNLLVSATLALQCTPGRFQLLVYGDDLIVSCEELMDCGKFQELAKEQFGMEVTPSSKGGEFEMKKPEEVSFLKRRTAYMPYSTYKVGALDLNNIKQHLMWCKNR</sequence>
<dbReference type="GO" id="GO:0006351">
    <property type="term" value="P:DNA-templated transcription"/>
    <property type="evidence" value="ECO:0007669"/>
    <property type="project" value="InterPro"/>
</dbReference>
<evidence type="ECO:0000256" key="3">
    <source>
        <dbReference type="ARBA" id="ARBA00022695"/>
    </source>
</evidence>
<keyword evidence="3" id="KW-0548">Nucleotidyltransferase</keyword>
<dbReference type="GO" id="GO:0016787">
    <property type="term" value="F:hydrolase activity"/>
    <property type="evidence" value="ECO:0007669"/>
    <property type="project" value="UniProtKB-KW"/>
</dbReference>
<evidence type="ECO:0000259" key="7">
    <source>
        <dbReference type="PROSITE" id="PS50507"/>
    </source>
</evidence>
<evidence type="ECO:0000256" key="5">
    <source>
        <dbReference type="ARBA" id="ARBA00022801"/>
    </source>
</evidence>
<feature type="non-terminal residue" evidence="8">
    <location>
        <position position="307"/>
    </location>
</feature>
<evidence type="ECO:0000313" key="8">
    <source>
        <dbReference type="EMBL" id="AIU36196.1"/>
    </source>
</evidence>
<dbReference type="InterPro" id="IPR043128">
    <property type="entry name" value="Rev_trsase/Diguanyl_cyclase"/>
</dbReference>
<evidence type="ECO:0000256" key="2">
    <source>
        <dbReference type="ARBA" id="ARBA00022679"/>
    </source>
</evidence>
<dbReference type="EMBL" id="KJ950913">
    <property type="protein sequence ID" value="AIU36196.1"/>
    <property type="molecule type" value="Genomic_RNA"/>
</dbReference>
<keyword evidence="6" id="KW-0693">Viral RNA replication</keyword>
<feature type="domain" description="RdRp catalytic" evidence="7">
    <location>
        <begin position="129"/>
        <end position="242"/>
    </location>
</feature>
<name>A0A097NZ94_9PICO</name>
<keyword evidence="5" id="KW-0378">Hydrolase</keyword>
<dbReference type="InterPro" id="IPR043502">
    <property type="entry name" value="DNA/RNA_pol_sf"/>
</dbReference>
<dbReference type="Gene3D" id="3.30.70.270">
    <property type="match status" value="1"/>
</dbReference>
<dbReference type="PROSITE" id="PS50507">
    <property type="entry name" value="RDRP_SSRNA_POS"/>
    <property type="match status" value="1"/>
</dbReference>
<evidence type="ECO:0000256" key="1">
    <source>
        <dbReference type="ARBA" id="ARBA00022484"/>
    </source>
</evidence>
<dbReference type="InterPro" id="IPR001205">
    <property type="entry name" value="RNA-dir_pol_C"/>
</dbReference>
<evidence type="ECO:0000256" key="4">
    <source>
        <dbReference type="ARBA" id="ARBA00022741"/>
    </source>
</evidence>
<accession>A0A097NZ94</accession>
<evidence type="ECO:0000256" key="6">
    <source>
        <dbReference type="ARBA" id="ARBA00022953"/>
    </source>
</evidence>
<proteinExistence type="predicted"/>
<keyword evidence="4" id="KW-0547">Nucleotide-binding</keyword>
<dbReference type="SUPFAM" id="SSF56672">
    <property type="entry name" value="DNA/RNA polymerases"/>
    <property type="match status" value="1"/>
</dbReference>
<dbReference type="GO" id="GO:0003723">
    <property type="term" value="F:RNA binding"/>
    <property type="evidence" value="ECO:0007669"/>
    <property type="project" value="InterPro"/>
</dbReference>